<name>A0A1G1XY07_9BACT</name>
<dbReference type="EMBL" id="MHIC01000020">
    <property type="protein sequence ID" value="OGY44985.1"/>
    <property type="molecule type" value="Genomic_DNA"/>
</dbReference>
<evidence type="ECO:0000313" key="2">
    <source>
        <dbReference type="Proteomes" id="UP000176241"/>
    </source>
</evidence>
<sequence>MKEERMEALVQAVSTEEEQLTVRKEDFEIFWPDVFLNEPRTISEWSRFFDSHDGPRFRHDPHCLFSFRQDPLDPASGRGFIWRRDQSSRHFLAIGSPEVFGEMLFTKQAEMLPAGFRVASAVEAVGTIFAFKRQNGFYPATGWLEFWCDDIIPVEWWPIFFRQRGPSGFSGIQRDHRVYLRIDPNHGIIIGHADQNYCSKHLVIAATQD</sequence>
<organism evidence="1 2">
    <name type="scientific">Candidatus Buchananbacteria bacterium RIFCSPHIGHO2_01_FULL_39_8</name>
    <dbReference type="NCBI Taxonomy" id="1797533"/>
    <lineage>
        <taxon>Bacteria</taxon>
        <taxon>Candidatus Buchananiibacteriota</taxon>
    </lineage>
</organism>
<comment type="caution">
    <text evidence="1">The sequence shown here is derived from an EMBL/GenBank/DDBJ whole genome shotgun (WGS) entry which is preliminary data.</text>
</comment>
<dbReference type="Proteomes" id="UP000176241">
    <property type="component" value="Unassembled WGS sequence"/>
</dbReference>
<proteinExistence type="predicted"/>
<gene>
    <name evidence="1" type="ORF">A2731_00365</name>
</gene>
<evidence type="ECO:0000313" key="1">
    <source>
        <dbReference type="EMBL" id="OGY44985.1"/>
    </source>
</evidence>
<reference evidence="1 2" key="1">
    <citation type="journal article" date="2016" name="Nat. Commun.">
        <title>Thousands of microbial genomes shed light on interconnected biogeochemical processes in an aquifer system.</title>
        <authorList>
            <person name="Anantharaman K."/>
            <person name="Brown C.T."/>
            <person name="Hug L.A."/>
            <person name="Sharon I."/>
            <person name="Castelle C.J."/>
            <person name="Probst A.J."/>
            <person name="Thomas B.C."/>
            <person name="Singh A."/>
            <person name="Wilkins M.J."/>
            <person name="Karaoz U."/>
            <person name="Brodie E.L."/>
            <person name="Williams K.H."/>
            <person name="Hubbard S.S."/>
            <person name="Banfield J.F."/>
        </authorList>
    </citation>
    <scope>NUCLEOTIDE SEQUENCE [LARGE SCALE GENOMIC DNA]</scope>
</reference>
<dbReference type="AlphaFoldDB" id="A0A1G1XY07"/>
<protein>
    <submittedName>
        <fullName evidence="1">Uncharacterized protein</fullName>
    </submittedName>
</protein>
<accession>A0A1G1XY07</accession>